<dbReference type="Proteomes" id="UP000054350">
    <property type="component" value="Unassembled WGS sequence"/>
</dbReference>
<keyword evidence="2" id="KW-0812">Transmembrane</keyword>
<reference evidence="3 4" key="1">
    <citation type="submission" date="2009-11" db="EMBL/GenBank/DDBJ databases">
        <title>Annotation of Allomyces macrogynus ATCC 38327.</title>
        <authorList>
            <consortium name="The Broad Institute Genome Sequencing Platform"/>
            <person name="Russ C."/>
            <person name="Cuomo C."/>
            <person name="Burger G."/>
            <person name="Gray M.W."/>
            <person name="Holland P.W.H."/>
            <person name="King N."/>
            <person name="Lang F.B.F."/>
            <person name="Roger A.J."/>
            <person name="Ruiz-Trillo I."/>
            <person name="Young S.K."/>
            <person name="Zeng Q."/>
            <person name="Gargeya S."/>
            <person name="Fitzgerald M."/>
            <person name="Haas B."/>
            <person name="Abouelleil A."/>
            <person name="Alvarado L."/>
            <person name="Arachchi H.M."/>
            <person name="Berlin A."/>
            <person name="Chapman S.B."/>
            <person name="Gearin G."/>
            <person name="Goldberg J."/>
            <person name="Griggs A."/>
            <person name="Gujja S."/>
            <person name="Hansen M."/>
            <person name="Heiman D."/>
            <person name="Howarth C."/>
            <person name="Larimer J."/>
            <person name="Lui A."/>
            <person name="MacDonald P.J.P."/>
            <person name="McCowen C."/>
            <person name="Montmayeur A."/>
            <person name="Murphy C."/>
            <person name="Neiman D."/>
            <person name="Pearson M."/>
            <person name="Priest M."/>
            <person name="Roberts A."/>
            <person name="Saif S."/>
            <person name="Shea T."/>
            <person name="Sisk P."/>
            <person name="Stolte C."/>
            <person name="Sykes S."/>
            <person name="Wortman J."/>
            <person name="Nusbaum C."/>
            <person name="Birren B."/>
        </authorList>
    </citation>
    <scope>NUCLEOTIDE SEQUENCE [LARGE SCALE GENOMIC DNA]</scope>
    <source>
        <strain evidence="3 4">ATCC 38327</strain>
    </source>
</reference>
<dbReference type="VEuPathDB" id="FungiDB:AMAG_14167"/>
<feature type="region of interest" description="Disordered" evidence="1">
    <location>
        <begin position="537"/>
        <end position="589"/>
    </location>
</feature>
<keyword evidence="2" id="KW-0472">Membrane</keyword>
<feature type="region of interest" description="Disordered" evidence="1">
    <location>
        <begin position="479"/>
        <end position="519"/>
    </location>
</feature>
<feature type="transmembrane region" description="Helical" evidence="2">
    <location>
        <begin position="443"/>
        <end position="466"/>
    </location>
</feature>
<evidence type="ECO:0000313" key="4">
    <source>
        <dbReference type="Proteomes" id="UP000054350"/>
    </source>
</evidence>
<evidence type="ECO:0008006" key="5">
    <source>
        <dbReference type="Google" id="ProtNLM"/>
    </source>
</evidence>
<reference evidence="4" key="2">
    <citation type="submission" date="2009-11" db="EMBL/GenBank/DDBJ databases">
        <title>The Genome Sequence of Allomyces macrogynus strain ATCC 38327.</title>
        <authorList>
            <consortium name="The Broad Institute Genome Sequencing Platform"/>
            <person name="Russ C."/>
            <person name="Cuomo C."/>
            <person name="Shea T."/>
            <person name="Young S.K."/>
            <person name="Zeng Q."/>
            <person name="Koehrsen M."/>
            <person name="Haas B."/>
            <person name="Borodovsky M."/>
            <person name="Guigo R."/>
            <person name="Alvarado L."/>
            <person name="Berlin A."/>
            <person name="Borenstein D."/>
            <person name="Chen Z."/>
            <person name="Engels R."/>
            <person name="Freedman E."/>
            <person name="Gellesch M."/>
            <person name="Goldberg J."/>
            <person name="Griggs A."/>
            <person name="Gujja S."/>
            <person name="Heiman D."/>
            <person name="Hepburn T."/>
            <person name="Howarth C."/>
            <person name="Jen D."/>
            <person name="Larson L."/>
            <person name="Lewis B."/>
            <person name="Mehta T."/>
            <person name="Park D."/>
            <person name="Pearson M."/>
            <person name="Roberts A."/>
            <person name="Saif S."/>
            <person name="Shenoy N."/>
            <person name="Sisk P."/>
            <person name="Stolte C."/>
            <person name="Sykes S."/>
            <person name="Walk T."/>
            <person name="White J."/>
            <person name="Yandava C."/>
            <person name="Burger G."/>
            <person name="Gray M.W."/>
            <person name="Holland P.W.H."/>
            <person name="King N."/>
            <person name="Lang F.B.F."/>
            <person name="Roger A.J."/>
            <person name="Ruiz-Trillo I."/>
            <person name="Lander E."/>
            <person name="Nusbaum C."/>
        </authorList>
    </citation>
    <scope>NUCLEOTIDE SEQUENCE [LARGE SCALE GENOMIC DNA]</scope>
    <source>
        <strain evidence="4">ATCC 38327</strain>
    </source>
</reference>
<proteinExistence type="predicted"/>
<keyword evidence="2" id="KW-1133">Transmembrane helix</keyword>
<organism evidence="3 4">
    <name type="scientific">Allomyces macrogynus (strain ATCC 38327)</name>
    <name type="common">Allomyces javanicus var. macrogynus</name>
    <dbReference type="NCBI Taxonomy" id="578462"/>
    <lineage>
        <taxon>Eukaryota</taxon>
        <taxon>Fungi</taxon>
        <taxon>Fungi incertae sedis</taxon>
        <taxon>Blastocladiomycota</taxon>
        <taxon>Blastocladiomycetes</taxon>
        <taxon>Blastocladiales</taxon>
        <taxon>Blastocladiaceae</taxon>
        <taxon>Allomyces</taxon>
    </lineage>
</organism>
<dbReference type="AlphaFoldDB" id="A0A0L0T466"/>
<evidence type="ECO:0000256" key="1">
    <source>
        <dbReference type="SAM" id="MobiDB-lite"/>
    </source>
</evidence>
<feature type="compositionally biased region" description="Pro residues" evidence="1">
    <location>
        <begin position="540"/>
        <end position="549"/>
    </location>
</feature>
<accession>A0A0L0T466</accession>
<name>A0A0L0T466_ALLM3</name>
<gene>
    <name evidence="3" type="ORF">AMAG_14167</name>
</gene>
<feature type="compositionally biased region" description="Low complexity" evidence="1">
    <location>
        <begin position="561"/>
        <end position="572"/>
    </location>
</feature>
<protein>
    <recommendedName>
        <fullName evidence="5">Transmembrane protein</fullName>
    </recommendedName>
</protein>
<feature type="compositionally biased region" description="Low complexity" evidence="1">
    <location>
        <begin position="481"/>
        <end position="492"/>
    </location>
</feature>
<evidence type="ECO:0000256" key="2">
    <source>
        <dbReference type="SAM" id="Phobius"/>
    </source>
</evidence>
<sequence length="589" mass="60250">MRPSHAIDIATDSLTSTLHIPSGAVPLAPLVVPPDPGSSTVDLVLGYQSGSTLYTSRVHGDWDNSGVSVVWQAQQDVLLPNAGPTSWALTDAGAIVLVQQQEQQSASDSTSSKTLVAMATTLAALDGKSSWSTPWPASIALEPGSLLEVVIDGSALHAVGQRPGQNGPLCVTTTPNVLHPLSPGSLACGNLPLRVHETTFLYRPSPNPLRVLQQRNGAELLDGPVTSIPAIPGVAAPLPISSQYAPPTDLRVADQWLFATPPQAVFLIGNGAIHGVRGLPPNATTLATASTGTTGPLTTVRLDETRPAGAIVPLGLVGDDTLVMCDGSSVRVGAGAATSIACTVDDRIYAVGKDHVALLSPKQGQIRVYPRNWSKLAWAASVPTAGAGSGAGVARLVMVNASAALLVSPSKVTAAWPPPATAKGAIPIDPTDPKGAAPPSSGLGVVTIATAAVAGGLALIAAFWVVRCWRRRRRTAFMSLPTTTPTGTQPPTTHAPVEAKKHRFDSAPSTPSTAGDGLHRVLPQSASATLDAEALLLPPESRPPHPVPTAPDVARRMPLPSRVSSSSHSSSRGGNGAGAHAPVNAVCAD</sequence>
<dbReference type="EMBL" id="GG745361">
    <property type="protein sequence ID" value="KNE69613.1"/>
    <property type="molecule type" value="Genomic_DNA"/>
</dbReference>
<keyword evidence="4" id="KW-1185">Reference proteome</keyword>
<evidence type="ECO:0000313" key="3">
    <source>
        <dbReference type="EMBL" id="KNE69613.1"/>
    </source>
</evidence>